<dbReference type="AlphaFoldDB" id="A0A6C0IE59"/>
<evidence type="ECO:0000313" key="1">
    <source>
        <dbReference type="EMBL" id="QHT90900.1"/>
    </source>
</evidence>
<organism evidence="1">
    <name type="scientific">viral metagenome</name>
    <dbReference type="NCBI Taxonomy" id="1070528"/>
    <lineage>
        <taxon>unclassified sequences</taxon>
        <taxon>metagenomes</taxon>
        <taxon>organismal metagenomes</taxon>
    </lineage>
</organism>
<reference evidence="1" key="1">
    <citation type="journal article" date="2020" name="Nature">
        <title>Giant virus diversity and host interactions through global metagenomics.</title>
        <authorList>
            <person name="Schulz F."/>
            <person name="Roux S."/>
            <person name="Paez-Espino D."/>
            <person name="Jungbluth S."/>
            <person name="Walsh D.A."/>
            <person name="Denef V.J."/>
            <person name="McMahon K.D."/>
            <person name="Konstantinidis K.T."/>
            <person name="Eloe-Fadrosh E.A."/>
            <person name="Kyrpides N.C."/>
            <person name="Woyke T."/>
        </authorList>
    </citation>
    <scope>NUCLEOTIDE SEQUENCE</scope>
    <source>
        <strain evidence="1">GVMAG-M-3300023184-72</strain>
    </source>
</reference>
<sequence length="121" mass="14642">MKDNISFTIIEDSNSNSNSEDLFQMLDEFKMEDNNLNKDMLPYLIHYNENYTVKELLLIGEYYGIIKEFKLNKCNKEQIIDILVNFESNPLNCDIISKRKNMWFYVNELKNDKFMKKYVLW</sequence>
<dbReference type="EMBL" id="MN740161">
    <property type="protein sequence ID" value="QHT90900.1"/>
    <property type="molecule type" value="Genomic_DNA"/>
</dbReference>
<name>A0A6C0IE59_9ZZZZ</name>
<accession>A0A6C0IE59</accession>
<protein>
    <submittedName>
        <fullName evidence="1">Uncharacterized protein</fullName>
    </submittedName>
</protein>
<proteinExistence type="predicted"/>